<reference evidence="11 12" key="1">
    <citation type="submission" date="2016-01" db="EMBL/GenBank/DDBJ databases">
        <title>Complete genome sequence of strain Lentibacillus amyloliquefaciens LAM0015T isolated from saline sediment.</title>
        <authorList>
            <person name="Wang J.-L."/>
            <person name="He M.-X."/>
        </authorList>
    </citation>
    <scope>NUCLEOTIDE SEQUENCE [LARGE SCALE GENOMIC DNA]</scope>
    <source>
        <strain evidence="11 12">LAM0015</strain>
    </source>
</reference>
<feature type="DNA-binding region" description="OmpR/PhoB-type" evidence="8">
    <location>
        <begin position="129"/>
        <end position="227"/>
    </location>
</feature>
<evidence type="ECO:0000256" key="4">
    <source>
        <dbReference type="ARBA" id="ARBA00023015"/>
    </source>
</evidence>
<evidence type="ECO:0000256" key="8">
    <source>
        <dbReference type="PROSITE-ProRule" id="PRU01091"/>
    </source>
</evidence>
<dbReference type="Pfam" id="PF00486">
    <property type="entry name" value="Trans_reg_C"/>
    <property type="match status" value="1"/>
</dbReference>
<comment type="subcellular location">
    <subcellularLocation>
        <location evidence="1">Cytoplasm</location>
    </subcellularLocation>
</comment>
<sequence length="235" mass="27079">MEKIMILEDDPKIAGYLHTFIEKYSYAVLTVDNFENPMDSFHWFQPDLVLLDINLPSFDGFYWCRQIRLESVCPVIFISARTGEMDQVMALENGGDDFITKPFHPDVVMAKIRSQLRRAYGEYALGHQERILQKDGLKLFPERLELRFGTDVTPLTKKEANIIESLMGRHPRVAGREDLLEKLWDDQTYVDENTLNVNITRVRKKFQELGITGAVETVRGAGYRLCVTWNGVEGS</sequence>
<accession>A0A0U3W6C5</accession>
<evidence type="ECO:0000313" key="11">
    <source>
        <dbReference type="EMBL" id="ALX48722.1"/>
    </source>
</evidence>
<dbReference type="InterPro" id="IPR039420">
    <property type="entry name" value="WalR-like"/>
</dbReference>
<dbReference type="SMART" id="SM00862">
    <property type="entry name" value="Trans_reg_C"/>
    <property type="match status" value="1"/>
</dbReference>
<dbReference type="GO" id="GO:0000156">
    <property type="term" value="F:phosphorelay response regulator activity"/>
    <property type="evidence" value="ECO:0007669"/>
    <property type="project" value="TreeGrafter"/>
</dbReference>
<keyword evidence="5 8" id="KW-0238">DNA-binding</keyword>
<name>A0A0U3W6C5_9BACI</name>
<keyword evidence="2 7" id="KW-0597">Phosphoprotein</keyword>
<dbReference type="Proteomes" id="UP000050331">
    <property type="component" value="Chromosome"/>
</dbReference>
<dbReference type="OrthoDB" id="9790442at2"/>
<dbReference type="EMBL" id="CP013862">
    <property type="protein sequence ID" value="ALX48722.1"/>
    <property type="molecule type" value="Genomic_DNA"/>
</dbReference>
<dbReference type="SUPFAM" id="SSF52172">
    <property type="entry name" value="CheY-like"/>
    <property type="match status" value="1"/>
</dbReference>
<dbReference type="InterPro" id="IPR011006">
    <property type="entry name" value="CheY-like_superfamily"/>
</dbReference>
<keyword evidence="3" id="KW-0902">Two-component regulatory system</keyword>
<dbReference type="CDD" id="cd00383">
    <property type="entry name" value="trans_reg_C"/>
    <property type="match status" value="1"/>
</dbReference>
<keyword evidence="6" id="KW-0804">Transcription</keyword>
<dbReference type="CDD" id="cd18159">
    <property type="entry name" value="REC_OmpR_NsrR-like"/>
    <property type="match status" value="1"/>
</dbReference>
<dbReference type="Gene3D" id="3.40.50.2300">
    <property type="match status" value="1"/>
</dbReference>
<dbReference type="GO" id="GO:0006355">
    <property type="term" value="P:regulation of DNA-templated transcription"/>
    <property type="evidence" value="ECO:0007669"/>
    <property type="project" value="InterPro"/>
</dbReference>
<evidence type="ECO:0000313" key="12">
    <source>
        <dbReference type="Proteomes" id="UP000050331"/>
    </source>
</evidence>
<dbReference type="Gene3D" id="6.10.250.690">
    <property type="match status" value="1"/>
</dbReference>
<dbReference type="KEGG" id="lao:AOX59_08895"/>
<dbReference type="STRING" id="1472767.AOX59_08895"/>
<evidence type="ECO:0000256" key="1">
    <source>
        <dbReference type="ARBA" id="ARBA00004496"/>
    </source>
</evidence>
<dbReference type="InterPro" id="IPR001789">
    <property type="entry name" value="Sig_transdc_resp-reg_receiver"/>
</dbReference>
<dbReference type="PANTHER" id="PTHR48111">
    <property type="entry name" value="REGULATOR OF RPOS"/>
    <property type="match status" value="1"/>
</dbReference>
<protein>
    <submittedName>
        <fullName evidence="11">Two-component system response regulator</fullName>
    </submittedName>
</protein>
<evidence type="ECO:0000256" key="5">
    <source>
        <dbReference type="ARBA" id="ARBA00023125"/>
    </source>
</evidence>
<evidence type="ECO:0000256" key="2">
    <source>
        <dbReference type="ARBA" id="ARBA00022553"/>
    </source>
</evidence>
<dbReference type="Gene3D" id="1.10.10.10">
    <property type="entry name" value="Winged helix-like DNA-binding domain superfamily/Winged helix DNA-binding domain"/>
    <property type="match status" value="1"/>
</dbReference>
<keyword evidence="4" id="KW-0805">Transcription regulation</keyword>
<evidence type="ECO:0000259" key="9">
    <source>
        <dbReference type="PROSITE" id="PS50110"/>
    </source>
</evidence>
<evidence type="ECO:0000259" key="10">
    <source>
        <dbReference type="PROSITE" id="PS51755"/>
    </source>
</evidence>
<dbReference type="InterPro" id="IPR001867">
    <property type="entry name" value="OmpR/PhoB-type_DNA-bd"/>
</dbReference>
<dbReference type="SUPFAM" id="SSF46894">
    <property type="entry name" value="C-terminal effector domain of the bipartite response regulators"/>
    <property type="match status" value="1"/>
</dbReference>
<evidence type="ECO:0000256" key="6">
    <source>
        <dbReference type="ARBA" id="ARBA00023163"/>
    </source>
</evidence>
<organism evidence="11 12">
    <name type="scientific">Lentibacillus amyloliquefaciens</name>
    <dbReference type="NCBI Taxonomy" id="1472767"/>
    <lineage>
        <taxon>Bacteria</taxon>
        <taxon>Bacillati</taxon>
        <taxon>Bacillota</taxon>
        <taxon>Bacilli</taxon>
        <taxon>Bacillales</taxon>
        <taxon>Bacillaceae</taxon>
        <taxon>Lentibacillus</taxon>
    </lineage>
</organism>
<dbReference type="Pfam" id="PF00072">
    <property type="entry name" value="Response_reg"/>
    <property type="match status" value="1"/>
</dbReference>
<dbReference type="GO" id="GO:0032993">
    <property type="term" value="C:protein-DNA complex"/>
    <property type="evidence" value="ECO:0007669"/>
    <property type="project" value="TreeGrafter"/>
</dbReference>
<dbReference type="SMART" id="SM00448">
    <property type="entry name" value="REC"/>
    <property type="match status" value="1"/>
</dbReference>
<feature type="modified residue" description="4-aspartylphosphate" evidence="7">
    <location>
        <position position="52"/>
    </location>
</feature>
<feature type="domain" description="OmpR/PhoB-type" evidence="10">
    <location>
        <begin position="129"/>
        <end position="227"/>
    </location>
</feature>
<proteinExistence type="predicted"/>
<evidence type="ECO:0000256" key="3">
    <source>
        <dbReference type="ARBA" id="ARBA00023012"/>
    </source>
</evidence>
<dbReference type="InterPro" id="IPR016032">
    <property type="entry name" value="Sig_transdc_resp-reg_C-effctor"/>
</dbReference>
<dbReference type="GO" id="GO:0005829">
    <property type="term" value="C:cytosol"/>
    <property type="evidence" value="ECO:0007669"/>
    <property type="project" value="TreeGrafter"/>
</dbReference>
<dbReference type="RefSeq" id="WP_068444828.1">
    <property type="nucleotide sequence ID" value="NZ_CP013862.1"/>
</dbReference>
<keyword evidence="12" id="KW-1185">Reference proteome</keyword>
<dbReference type="GO" id="GO:0000976">
    <property type="term" value="F:transcription cis-regulatory region binding"/>
    <property type="evidence" value="ECO:0007669"/>
    <property type="project" value="TreeGrafter"/>
</dbReference>
<dbReference type="PROSITE" id="PS50110">
    <property type="entry name" value="RESPONSE_REGULATORY"/>
    <property type="match status" value="1"/>
</dbReference>
<evidence type="ECO:0000256" key="7">
    <source>
        <dbReference type="PROSITE-ProRule" id="PRU00169"/>
    </source>
</evidence>
<dbReference type="PROSITE" id="PS51755">
    <property type="entry name" value="OMPR_PHOB"/>
    <property type="match status" value="1"/>
</dbReference>
<dbReference type="InterPro" id="IPR036388">
    <property type="entry name" value="WH-like_DNA-bd_sf"/>
</dbReference>
<dbReference type="PANTHER" id="PTHR48111:SF31">
    <property type="entry name" value="TRANSCRIPTIONAL REGULATORY PROTEIN YXDJ"/>
    <property type="match status" value="1"/>
</dbReference>
<dbReference type="AlphaFoldDB" id="A0A0U3W6C5"/>
<feature type="domain" description="Response regulatory" evidence="9">
    <location>
        <begin position="3"/>
        <end position="116"/>
    </location>
</feature>
<gene>
    <name evidence="11" type="ORF">AOX59_08895</name>
</gene>